<reference evidence="1 2" key="1">
    <citation type="journal article" date="2014" name="Genome Announc.">
        <title>Draft genome sequences of the altered schaedler flora, a defined bacterial community from gnotobiotic mice.</title>
        <authorList>
            <person name="Wannemuehler M.J."/>
            <person name="Overstreet A.M."/>
            <person name="Ward D.V."/>
            <person name="Phillips G.J."/>
        </authorList>
    </citation>
    <scope>NUCLEOTIDE SEQUENCE [LARGE SCALE GENOMIC DNA]</scope>
    <source>
        <strain evidence="1 2">ASF492</strain>
    </source>
</reference>
<dbReference type="OrthoDB" id="249246at2"/>
<accession>N2ACY5</accession>
<dbReference type="HOGENOM" id="CLU_112340_0_0_9"/>
<organism evidence="1 2">
    <name type="scientific">Eubacterium plexicaudatum ASF492</name>
    <dbReference type="NCBI Taxonomy" id="1235802"/>
    <lineage>
        <taxon>Bacteria</taxon>
        <taxon>Bacillati</taxon>
        <taxon>Bacillota</taxon>
        <taxon>Clostridia</taxon>
        <taxon>Eubacteriales</taxon>
        <taxon>Eubacteriaceae</taxon>
        <taxon>Eubacterium</taxon>
    </lineage>
</organism>
<dbReference type="EMBL" id="AQFT01000099">
    <property type="protein sequence ID" value="EMZ24333.1"/>
    <property type="molecule type" value="Genomic_DNA"/>
</dbReference>
<dbReference type="Proteomes" id="UP000012589">
    <property type="component" value="Unassembled WGS sequence"/>
</dbReference>
<comment type="caution">
    <text evidence="1">The sequence shown here is derived from an EMBL/GenBank/DDBJ whole genome shotgun (WGS) entry which is preliminary data.</text>
</comment>
<dbReference type="STRING" id="1235802.C823_03290"/>
<gene>
    <name evidence="1" type="ORF">C823_03290</name>
</gene>
<evidence type="ECO:0000313" key="2">
    <source>
        <dbReference type="Proteomes" id="UP000012589"/>
    </source>
</evidence>
<keyword evidence="2" id="KW-1185">Reference proteome</keyword>
<sequence>MNQYGDEAFIQVLRETQENAKNTNIREGSVWAGDKELLFEEHEIWKGQLWMWLPKDFGILNEKYAQMKYPSGRLDVIYSNKETTINISFMYKQEKLEPGEEKEICGYLGQIVRNLYPTGDVLGESCVQAGENEVACVEFVTPAMDGTIYNMMFVTSLKGRMILGTCNCLKEDQEDWRDLFVQMLETIRTA</sequence>
<evidence type="ECO:0000313" key="1">
    <source>
        <dbReference type="EMBL" id="EMZ24333.1"/>
    </source>
</evidence>
<dbReference type="AlphaFoldDB" id="N2ACY5"/>
<dbReference type="eggNOG" id="ENOG50325FD">
    <property type="taxonomic scope" value="Bacteria"/>
</dbReference>
<name>N2ACY5_9FIRM</name>
<protein>
    <submittedName>
        <fullName evidence="1">Uncharacterized protein</fullName>
    </submittedName>
</protein>
<proteinExistence type="predicted"/>
<dbReference type="PATRIC" id="fig|1235802.3.peg.3478"/>